<keyword evidence="5" id="KW-0472">Membrane</keyword>
<evidence type="ECO:0000313" key="7">
    <source>
        <dbReference type="EMBL" id="PWA68443.1"/>
    </source>
</evidence>
<keyword evidence="5" id="KW-0812">Transmembrane</keyword>
<dbReference type="AlphaFoldDB" id="A0A2U1N4M8"/>
<evidence type="ECO:0000256" key="4">
    <source>
        <dbReference type="ARBA" id="ARBA00023065"/>
    </source>
</evidence>
<sequence length="273" mass="30026">MASNVTCPQPMKATSEGVFQGNNPLHYALPLVILQICLVLVLTRVLAYLLKPLRQPRVIAEIIVLEHAPCSVSILVDRGFGGNSHVSASNVDSLVTVLFFGGHDDHEALAYGARMAEHPGINLVVVRFLLDRDLHKSDSVSVEIDEPNSIEAMSFDDEVIGEFKDKFMKDSNTKYVERVVKNSSEAIEAIREHSKCNLILVGRMPEGELVASLRKRSECPEMGPVGNLLISPEFSSLASVLVVQQYHSQLSMHALASLKEDEVTTDQGEYDSN</sequence>
<comment type="caution">
    <text evidence="7">The sequence shown here is derived from an EMBL/GenBank/DDBJ whole genome shotgun (WGS) entry which is preliminary data.</text>
</comment>
<keyword evidence="8" id="KW-1185">Reference proteome</keyword>
<keyword evidence="1" id="KW-0813">Transport</keyword>
<dbReference type="GO" id="GO:0012505">
    <property type="term" value="C:endomembrane system"/>
    <property type="evidence" value="ECO:0007669"/>
    <property type="project" value="TreeGrafter"/>
</dbReference>
<keyword evidence="4" id="KW-0406">Ion transport</keyword>
<feature type="transmembrane region" description="Helical" evidence="5">
    <location>
        <begin position="27"/>
        <end position="50"/>
    </location>
</feature>
<keyword evidence="5" id="KW-1133">Transmembrane helix</keyword>
<dbReference type="PANTHER" id="PTHR32468:SF144">
    <property type="entry name" value="CATION_H(+) ANTIPORTER 17"/>
    <property type="match status" value="1"/>
</dbReference>
<dbReference type="EMBL" id="PKPP01003631">
    <property type="protein sequence ID" value="PWA68443.1"/>
    <property type="molecule type" value="Genomic_DNA"/>
</dbReference>
<organism evidence="7 8">
    <name type="scientific">Artemisia annua</name>
    <name type="common">Sweet wormwood</name>
    <dbReference type="NCBI Taxonomy" id="35608"/>
    <lineage>
        <taxon>Eukaryota</taxon>
        <taxon>Viridiplantae</taxon>
        <taxon>Streptophyta</taxon>
        <taxon>Embryophyta</taxon>
        <taxon>Tracheophyta</taxon>
        <taxon>Spermatophyta</taxon>
        <taxon>Magnoliopsida</taxon>
        <taxon>eudicotyledons</taxon>
        <taxon>Gunneridae</taxon>
        <taxon>Pentapetalae</taxon>
        <taxon>asterids</taxon>
        <taxon>campanulids</taxon>
        <taxon>Asterales</taxon>
        <taxon>Asteraceae</taxon>
        <taxon>Asteroideae</taxon>
        <taxon>Anthemideae</taxon>
        <taxon>Artemisiinae</taxon>
        <taxon>Artemisia</taxon>
    </lineage>
</organism>
<dbReference type="OrthoDB" id="1701512at2759"/>
<accession>A0A2U1N4M8</accession>
<dbReference type="GO" id="GO:0006885">
    <property type="term" value="P:regulation of pH"/>
    <property type="evidence" value="ECO:0007669"/>
    <property type="project" value="TreeGrafter"/>
</dbReference>
<protein>
    <submittedName>
        <fullName evidence="7">Cation/H+ exchanger</fullName>
    </submittedName>
</protein>
<proteinExistence type="predicted"/>
<evidence type="ECO:0000256" key="2">
    <source>
        <dbReference type="ARBA" id="ARBA00022538"/>
    </source>
</evidence>
<dbReference type="InterPro" id="IPR050794">
    <property type="entry name" value="CPA2_transporter"/>
</dbReference>
<keyword evidence="2" id="KW-0633">Potassium transport</keyword>
<evidence type="ECO:0000256" key="3">
    <source>
        <dbReference type="ARBA" id="ARBA00022958"/>
    </source>
</evidence>
<gene>
    <name evidence="7" type="ORF">CTI12_AA306900</name>
</gene>
<dbReference type="GO" id="GO:0098662">
    <property type="term" value="P:inorganic cation transmembrane transport"/>
    <property type="evidence" value="ECO:0007669"/>
    <property type="project" value="TreeGrafter"/>
</dbReference>
<evidence type="ECO:0000256" key="1">
    <source>
        <dbReference type="ARBA" id="ARBA00022448"/>
    </source>
</evidence>
<evidence type="ECO:0000256" key="5">
    <source>
        <dbReference type="SAM" id="Phobius"/>
    </source>
</evidence>
<feature type="domain" description="Cation/H(+) antiporter C-terminal" evidence="6">
    <location>
        <begin position="95"/>
        <end position="247"/>
    </location>
</feature>
<evidence type="ECO:0000259" key="6">
    <source>
        <dbReference type="Pfam" id="PF23259"/>
    </source>
</evidence>
<reference evidence="7 8" key="1">
    <citation type="journal article" date="2018" name="Mol. Plant">
        <title>The genome of Artemisia annua provides insight into the evolution of Asteraceae family and artemisinin biosynthesis.</title>
        <authorList>
            <person name="Shen Q."/>
            <person name="Zhang L."/>
            <person name="Liao Z."/>
            <person name="Wang S."/>
            <person name="Yan T."/>
            <person name="Shi P."/>
            <person name="Liu M."/>
            <person name="Fu X."/>
            <person name="Pan Q."/>
            <person name="Wang Y."/>
            <person name="Lv Z."/>
            <person name="Lu X."/>
            <person name="Zhang F."/>
            <person name="Jiang W."/>
            <person name="Ma Y."/>
            <person name="Chen M."/>
            <person name="Hao X."/>
            <person name="Li L."/>
            <person name="Tang Y."/>
            <person name="Lv G."/>
            <person name="Zhou Y."/>
            <person name="Sun X."/>
            <person name="Brodelius P.E."/>
            <person name="Rose J.K.C."/>
            <person name="Tang K."/>
        </authorList>
    </citation>
    <scope>NUCLEOTIDE SEQUENCE [LARGE SCALE GENOMIC DNA]</scope>
    <source>
        <strain evidence="8">cv. Huhao1</strain>
        <tissue evidence="7">Leaf</tissue>
    </source>
</reference>
<keyword evidence="3" id="KW-0630">Potassium</keyword>
<dbReference type="Proteomes" id="UP000245207">
    <property type="component" value="Unassembled WGS sequence"/>
</dbReference>
<dbReference type="InterPro" id="IPR057290">
    <property type="entry name" value="CHX17_C"/>
</dbReference>
<dbReference type="GO" id="GO:0006813">
    <property type="term" value="P:potassium ion transport"/>
    <property type="evidence" value="ECO:0007669"/>
    <property type="project" value="UniProtKB-KW"/>
</dbReference>
<name>A0A2U1N4M8_ARTAN</name>
<evidence type="ECO:0000313" key="8">
    <source>
        <dbReference type="Proteomes" id="UP000245207"/>
    </source>
</evidence>
<dbReference type="PANTHER" id="PTHR32468">
    <property type="entry name" value="CATION/H + ANTIPORTER"/>
    <property type="match status" value="1"/>
</dbReference>
<dbReference type="Pfam" id="PF23259">
    <property type="entry name" value="CHX17_C"/>
    <property type="match status" value="1"/>
</dbReference>